<keyword evidence="3" id="KW-0677">Repeat</keyword>
<dbReference type="Pfam" id="PF00084">
    <property type="entry name" value="Sushi"/>
    <property type="match status" value="1"/>
</dbReference>
<dbReference type="PROSITE" id="PS50923">
    <property type="entry name" value="SUSHI"/>
    <property type="match status" value="1"/>
</dbReference>
<evidence type="ECO:0000259" key="8">
    <source>
        <dbReference type="PROSITE" id="PS50923"/>
    </source>
</evidence>
<dbReference type="PANTHER" id="PTHR45656">
    <property type="entry name" value="PROTEIN CBR-CLEC-78"/>
    <property type="match status" value="1"/>
</dbReference>
<dbReference type="PANTHER" id="PTHR45656:SF4">
    <property type="entry name" value="PROTEIN CBR-CLEC-78"/>
    <property type="match status" value="1"/>
</dbReference>
<proteinExistence type="predicted"/>
<organism evidence="9 10">
    <name type="scientific">Characodon lateralis</name>
    <dbReference type="NCBI Taxonomy" id="208331"/>
    <lineage>
        <taxon>Eukaryota</taxon>
        <taxon>Metazoa</taxon>
        <taxon>Chordata</taxon>
        <taxon>Craniata</taxon>
        <taxon>Vertebrata</taxon>
        <taxon>Euteleostomi</taxon>
        <taxon>Actinopterygii</taxon>
        <taxon>Neopterygii</taxon>
        <taxon>Teleostei</taxon>
        <taxon>Neoteleostei</taxon>
        <taxon>Acanthomorphata</taxon>
        <taxon>Ovalentaria</taxon>
        <taxon>Atherinomorphae</taxon>
        <taxon>Cyprinodontiformes</taxon>
        <taxon>Goodeidae</taxon>
        <taxon>Characodon</taxon>
    </lineage>
</organism>
<dbReference type="SMART" id="SM00032">
    <property type="entry name" value="CCP"/>
    <property type="match status" value="1"/>
</dbReference>
<feature type="domain" description="CUB" evidence="7">
    <location>
        <begin position="66"/>
        <end position="109"/>
    </location>
</feature>
<dbReference type="InterPro" id="IPR000436">
    <property type="entry name" value="Sushi_SCR_CCP_dom"/>
</dbReference>
<keyword evidence="10" id="KW-1185">Reference proteome</keyword>
<feature type="non-terminal residue" evidence="9">
    <location>
        <position position="1"/>
    </location>
</feature>
<name>A0ABU7F913_9TELE</name>
<dbReference type="SUPFAM" id="SSF57535">
    <property type="entry name" value="Complement control module/SCR domain"/>
    <property type="match status" value="1"/>
</dbReference>
<sequence>TTATSCNDPGIPVNGSRYGDSKEPGDSMTFQCDAGYQLQGQDTITCVRMDNRFYWQPDPPTCMATCGGNVSGPSGVILSPNYPQPYPPGKECDWRIRVNPDFVIALIFK</sequence>
<keyword evidence="1 5" id="KW-0768">Sushi</keyword>
<accession>A0ABU7F913</accession>
<dbReference type="Pfam" id="PF00431">
    <property type="entry name" value="CUB"/>
    <property type="match status" value="1"/>
</dbReference>
<feature type="non-terminal residue" evidence="9">
    <location>
        <position position="109"/>
    </location>
</feature>
<evidence type="ECO:0000256" key="3">
    <source>
        <dbReference type="ARBA" id="ARBA00022737"/>
    </source>
</evidence>
<evidence type="ECO:0000313" key="10">
    <source>
        <dbReference type="Proteomes" id="UP001352852"/>
    </source>
</evidence>
<dbReference type="EMBL" id="JAHUTJ010077307">
    <property type="protein sequence ID" value="MED6295074.1"/>
    <property type="molecule type" value="Genomic_DNA"/>
</dbReference>
<feature type="domain" description="Sushi" evidence="8">
    <location>
        <begin position="4"/>
        <end position="64"/>
    </location>
</feature>
<keyword evidence="4" id="KW-1015">Disulfide bond</keyword>
<dbReference type="PROSITE" id="PS01180">
    <property type="entry name" value="CUB"/>
    <property type="match status" value="1"/>
</dbReference>
<dbReference type="InterPro" id="IPR051277">
    <property type="entry name" value="SEZ6_CSMD_C4BPB_Regulators"/>
</dbReference>
<comment type="caution">
    <text evidence="5">Lacks conserved residue(s) required for the propagation of feature annotation.</text>
</comment>
<feature type="region of interest" description="Disordered" evidence="6">
    <location>
        <begin position="1"/>
        <end position="24"/>
    </location>
</feature>
<dbReference type="Gene3D" id="2.60.120.290">
    <property type="entry name" value="Spermadhesin, CUB domain"/>
    <property type="match status" value="1"/>
</dbReference>
<gene>
    <name evidence="9" type="primary">CSMD1_7</name>
    <name evidence="9" type="ORF">CHARACLAT_027664</name>
</gene>
<evidence type="ECO:0000256" key="1">
    <source>
        <dbReference type="ARBA" id="ARBA00022659"/>
    </source>
</evidence>
<dbReference type="CDD" id="cd00033">
    <property type="entry name" value="CCP"/>
    <property type="match status" value="1"/>
</dbReference>
<protein>
    <submittedName>
        <fullName evidence="9">CUB and sushi domain-containing protein 1</fullName>
    </submittedName>
</protein>
<dbReference type="InterPro" id="IPR000859">
    <property type="entry name" value="CUB_dom"/>
</dbReference>
<evidence type="ECO:0000256" key="4">
    <source>
        <dbReference type="ARBA" id="ARBA00023157"/>
    </source>
</evidence>
<dbReference type="CDD" id="cd00041">
    <property type="entry name" value="CUB"/>
    <property type="match status" value="1"/>
</dbReference>
<evidence type="ECO:0000256" key="6">
    <source>
        <dbReference type="SAM" id="MobiDB-lite"/>
    </source>
</evidence>
<dbReference type="Gene3D" id="2.10.70.10">
    <property type="entry name" value="Complement Module, domain 1"/>
    <property type="match status" value="1"/>
</dbReference>
<dbReference type="SUPFAM" id="SSF49854">
    <property type="entry name" value="Spermadhesin, CUB domain"/>
    <property type="match status" value="1"/>
</dbReference>
<evidence type="ECO:0000313" key="9">
    <source>
        <dbReference type="EMBL" id="MED6295074.1"/>
    </source>
</evidence>
<dbReference type="Proteomes" id="UP001352852">
    <property type="component" value="Unassembled WGS sequence"/>
</dbReference>
<evidence type="ECO:0000256" key="5">
    <source>
        <dbReference type="PROSITE-ProRule" id="PRU00302"/>
    </source>
</evidence>
<evidence type="ECO:0000259" key="7">
    <source>
        <dbReference type="PROSITE" id="PS01180"/>
    </source>
</evidence>
<reference evidence="9 10" key="1">
    <citation type="submission" date="2021-06" db="EMBL/GenBank/DDBJ databases">
        <authorList>
            <person name="Palmer J.M."/>
        </authorList>
    </citation>
    <scope>NUCLEOTIDE SEQUENCE [LARGE SCALE GENOMIC DNA]</scope>
    <source>
        <strain evidence="9 10">CL_MEX2019</strain>
        <tissue evidence="9">Muscle</tissue>
    </source>
</reference>
<evidence type="ECO:0000256" key="2">
    <source>
        <dbReference type="ARBA" id="ARBA00022729"/>
    </source>
</evidence>
<comment type="caution">
    <text evidence="9">The sequence shown here is derived from an EMBL/GenBank/DDBJ whole genome shotgun (WGS) entry which is preliminary data.</text>
</comment>
<dbReference type="InterPro" id="IPR035914">
    <property type="entry name" value="Sperma_CUB_dom_sf"/>
</dbReference>
<dbReference type="InterPro" id="IPR035976">
    <property type="entry name" value="Sushi/SCR/CCP_sf"/>
</dbReference>
<keyword evidence="2" id="KW-0732">Signal</keyword>